<dbReference type="Proteomes" id="UP000516437">
    <property type="component" value="Chromosome 8"/>
</dbReference>
<evidence type="ECO:0000313" key="2">
    <source>
        <dbReference type="EMBL" id="KAB1203863.1"/>
    </source>
</evidence>
<dbReference type="InterPro" id="IPR016024">
    <property type="entry name" value="ARM-type_fold"/>
</dbReference>
<comment type="caution">
    <text evidence="2">The sequence shown here is derived from an EMBL/GenBank/DDBJ whole genome shotgun (WGS) entry which is preliminary data.</text>
</comment>
<dbReference type="AlphaFoldDB" id="A0A6A1UU66"/>
<reference evidence="2 3" key="1">
    <citation type="journal article" date="2019" name="Plant Biotechnol. J.">
        <title>The red bayberry genome and genetic basis of sex determination.</title>
        <authorList>
            <person name="Jia H.M."/>
            <person name="Jia H.J."/>
            <person name="Cai Q.L."/>
            <person name="Wang Y."/>
            <person name="Zhao H.B."/>
            <person name="Yang W.F."/>
            <person name="Wang G.Y."/>
            <person name="Li Y.H."/>
            <person name="Zhan D.L."/>
            <person name="Shen Y.T."/>
            <person name="Niu Q.F."/>
            <person name="Chang L."/>
            <person name="Qiu J."/>
            <person name="Zhao L."/>
            <person name="Xie H.B."/>
            <person name="Fu W.Y."/>
            <person name="Jin J."/>
            <person name="Li X.W."/>
            <person name="Jiao Y."/>
            <person name="Zhou C.C."/>
            <person name="Tu T."/>
            <person name="Chai C.Y."/>
            <person name="Gao J.L."/>
            <person name="Fan L.J."/>
            <person name="van de Weg E."/>
            <person name="Wang J.Y."/>
            <person name="Gao Z.S."/>
        </authorList>
    </citation>
    <scope>NUCLEOTIDE SEQUENCE [LARGE SCALE GENOMIC DNA]</scope>
    <source>
        <tissue evidence="2">Leaves</tissue>
    </source>
</reference>
<sequence>MNIVKGVADLIRRSSGSQTGEPASGSQPQRFSPTGPKICFSEVGNEAVLNTLWERYEKAIDKVERRRLFHVFLRQFLVVYKNWEPVSQGQFSEAASTPIQPQEFISCSDNVVVGCSAGHPAEVISTLTQEIATLTSLITELNSSMMRSTTGLSGASTGLNITSEGLPVLDALAIVTRSQHNCRVFGYCGGIQKLTALMKGAVVQLKTITSAVSADESLSTFAVDKTRLLQQILVYVVSIMCCFIDLDSSVYEKVQLCSNSICFLSSDGASSIDCSGNSKVPSDETRLQWHQKAVVSVMEAGGLNWLVELLRVIRRLSMKEQWTDISLHYLTLRVLCSALSENPRGQNHFKSIGGLEVLLDGLGVPLSTALTSKSSFCADEKRDENPMLEIFQLHILSLEVLREAVFGNLNNLQFLCENGRVQKFANSFCSPAFMLQEYKQRMKDSFGCHSIQFAVGGFKNEANMETCTAEHFPLPSSASNSQLWNDYVAKLVRVLCSFLLAPEDTRSSNVQVSAGRVTMPVSVAYGELSIKWFVRVLFTLFPCIKACSNQNELPSHLRVFVNTLQRYVLDTFRKVLVSSPVLLEVFREERIWDLVFSENFFYFRPASEELSGDHCTYNEGSPRKPEIYAASSSSDSQVRSSGVETLQMEVISFLEFAASSNGSAHNLVGAPILNLCTRYFSSSSLYVLP</sequence>
<feature type="region of interest" description="Disordered" evidence="1">
    <location>
        <begin position="13"/>
        <end position="35"/>
    </location>
</feature>
<dbReference type="SUPFAM" id="SSF48371">
    <property type="entry name" value="ARM repeat"/>
    <property type="match status" value="1"/>
</dbReference>
<evidence type="ECO:0000256" key="1">
    <source>
        <dbReference type="SAM" id="MobiDB-lite"/>
    </source>
</evidence>
<name>A0A6A1UU66_9ROSI</name>
<protein>
    <recommendedName>
        <fullName evidence="4">BEACH domain-containing protein lvsC</fullName>
    </recommendedName>
</protein>
<accession>A0A6A1UU66</accession>
<gene>
    <name evidence="2" type="ORF">CJ030_MR8G003333</name>
</gene>
<dbReference type="EMBL" id="RXIC02000026">
    <property type="protein sequence ID" value="KAB1203863.1"/>
    <property type="molecule type" value="Genomic_DNA"/>
</dbReference>
<keyword evidence="3" id="KW-1185">Reference proteome</keyword>
<dbReference type="Gene3D" id="1.25.10.10">
    <property type="entry name" value="Leucine-rich Repeat Variant"/>
    <property type="match status" value="1"/>
</dbReference>
<evidence type="ECO:0000313" key="3">
    <source>
        <dbReference type="Proteomes" id="UP000516437"/>
    </source>
</evidence>
<dbReference type="InterPro" id="IPR011989">
    <property type="entry name" value="ARM-like"/>
</dbReference>
<organism evidence="2 3">
    <name type="scientific">Morella rubra</name>
    <name type="common">Chinese bayberry</name>
    <dbReference type="NCBI Taxonomy" id="262757"/>
    <lineage>
        <taxon>Eukaryota</taxon>
        <taxon>Viridiplantae</taxon>
        <taxon>Streptophyta</taxon>
        <taxon>Embryophyta</taxon>
        <taxon>Tracheophyta</taxon>
        <taxon>Spermatophyta</taxon>
        <taxon>Magnoliopsida</taxon>
        <taxon>eudicotyledons</taxon>
        <taxon>Gunneridae</taxon>
        <taxon>Pentapetalae</taxon>
        <taxon>rosids</taxon>
        <taxon>fabids</taxon>
        <taxon>Fagales</taxon>
        <taxon>Myricaceae</taxon>
        <taxon>Morella</taxon>
    </lineage>
</organism>
<proteinExistence type="predicted"/>
<dbReference type="OrthoDB" id="26681at2759"/>
<evidence type="ECO:0008006" key="4">
    <source>
        <dbReference type="Google" id="ProtNLM"/>
    </source>
</evidence>
<feature type="compositionally biased region" description="Polar residues" evidence="1">
    <location>
        <begin position="14"/>
        <end position="32"/>
    </location>
</feature>